<organism evidence="1 2">
    <name type="scientific">Blattamonas nauphoetae</name>
    <dbReference type="NCBI Taxonomy" id="2049346"/>
    <lineage>
        <taxon>Eukaryota</taxon>
        <taxon>Metamonada</taxon>
        <taxon>Preaxostyla</taxon>
        <taxon>Oxymonadida</taxon>
        <taxon>Blattamonas</taxon>
    </lineage>
</organism>
<protein>
    <submittedName>
        <fullName evidence="1">Uncharacterized protein</fullName>
    </submittedName>
</protein>
<gene>
    <name evidence="1" type="ORF">BLNAU_4808</name>
</gene>
<keyword evidence="2" id="KW-1185">Reference proteome</keyword>
<comment type="caution">
    <text evidence="1">The sequence shown here is derived from an EMBL/GenBank/DDBJ whole genome shotgun (WGS) entry which is preliminary data.</text>
</comment>
<evidence type="ECO:0000313" key="1">
    <source>
        <dbReference type="EMBL" id="KAK2960255.1"/>
    </source>
</evidence>
<proteinExistence type="predicted"/>
<evidence type="ECO:0000313" key="2">
    <source>
        <dbReference type="Proteomes" id="UP001281761"/>
    </source>
</evidence>
<dbReference type="Proteomes" id="UP001281761">
    <property type="component" value="Unassembled WGS sequence"/>
</dbReference>
<accession>A0ABQ9Y949</accession>
<dbReference type="EMBL" id="JARBJD010000024">
    <property type="protein sequence ID" value="KAK2960255.1"/>
    <property type="molecule type" value="Genomic_DNA"/>
</dbReference>
<name>A0ABQ9Y949_9EUKA</name>
<sequence>MNTIINTKETSPYIPRSNWSSVQLPFSVDCSPFLNWDECLLESLDEQAVVYLSLVATVKFQPALNDSLEVKAVKCLESVSPLGEDSADAFLGSFASSPDDSLATFVQSIAVLLSTSSHAIVTTTMKLLKTLVMNCSAKVHLTLVNADLIHQIISTINPLSLSVTEAVDIHVYLLKIVRDTLWIVTPGGLPQLKIEDEKEQQAVHESVLQQVVAPCEKYIRHLCVNRYSIMDGVLSCEFMDLLATFLEICPYYQPTMEFVLVLPVFSTIPSCLAFFEHDRSIWAFLADMNSVQREWNRGRGGERQMGKKVHRMLRMEGIDDVMEQKRLNDHNEVGGQLIAANSIDWSNLQGMNL</sequence>
<reference evidence="1 2" key="1">
    <citation type="journal article" date="2022" name="bioRxiv">
        <title>Genomics of Preaxostyla Flagellates Illuminates Evolutionary Transitions and the Path Towards Mitochondrial Loss.</title>
        <authorList>
            <person name="Novak L.V.F."/>
            <person name="Treitli S.C."/>
            <person name="Pyrih J."/>
            <person name="Halakuc P."/>
            <person name="Pipaliya S.V."/>
            <person name="Vacek V."/>
            <person name="Brzon O."/>
            <person name="Soukal P."/>
            <person name="Eme L."/>
            <person name="Dacks J.B."/>
            <person name="Karnkowska A."/>
            <person name="Elias M."/>
            <person name="Hampl V."/>
        </authorList>
    </citation>
    <scope>NUCLEOTIDE SEQUENCE [LARGE SCALE GENOMIC DNA]</scope>
    <source>
        <strain evidence="1">NAU3</strain>
        <tissue evidence="1">Gut</tissue>
    </source>
</reference>